<dbReference type="InterPro" id="IPR029062">
    <property type="entry name" value="Class_I_gatase-like"/>
</dbReference>
<comment type="caution">
    <text evidence="8">The sequence shown here is derived from an EMBL/GenBank/DDBJ whole genome shotgun (WGS) entry which is preliminary data.</text>
</comment>
<dbReference type="CDD" id="cd01740">
    <property type="entry name" value="GATase1_FGAR_AT"/>
    <property type="match status" value="1"/>
</dbReference>
<evidence type="ECO:0000256" key="1">
    <source>
        <dbReference type="ARBA" id="ARBA00022490"/>
    </source>
</evidence>
<sequence length="271" mass="30237">MKNTKPKILVLSGYGLNCEDETAHAFELGGGVCDIVHINDLINDKKRLPRYQILAIPGGFSFGDDTGSGKAYANKLKNHFKEQLLDFAEKDKLIIGICNGFQILTQTGLLPGALTYNDTPRYNTRWVDLRMPKVLFAKPGQRAPLASNPWLVGIEALSLPIAHGEGKFYADKKTLNRLQKNKQIAYTYVKGEISTSQKLAHNPNGSALDIAGILGYNGRVLGTMPHPERAVYFTQHPLWTLKKEILKRETKPLPKFGPSLQIFKNAINYFK</sequence>
<protein>
    <submittedName>
        <fullName evidence="8">Phosphoribosylformylglycinamidine synthase</fullName>
    </submittedName>
</protein>
<gene>
    <name evidence="8" type="ORF">COT92_00380</name>
</gene>
<evidence type="ECO:0000313" key="9">
    <source>
        <dbReference type="Proteomes" id="UP000230922"/>
    </source>
</evidence>
<dbReference type="InterPro" id="IPR010075">
    <property type="entry name" value="PRibForGlyAmidine_synth_PurQ"/>
</dbReference>
<evidence type="ECO:0000256" key="5">
    <source>
        <dbReference type="ARBA" id="ARBA00022801"/>
    </source>
</evidence>
<dbReference type="PANTHER" id="PTHR10099:SF1">
    <property type="entry name" value="PHOSPHORIBOSYLFORMYLGLYCINAMIDINE SYNTHASE"/>
    <property type="match status" value="1"/>
</dbReference>
<dbReference type="PROSITE" id="PS51273">
    <property type="entry name" value="GATASE_TYPE_1"/>
    <property type="match status" value="1"/>
</dbReference>
<dbReference type="AlphaFoldDB" id="A0A2H0VBX6"/>
<keyword evidence="1" id="KW-0963">Cytoplasm</keyword>
<keyword evidence="7" id="KW-0315">Glutamine amidotransferase</keyword>
<dbReference type="SMART" id="SM01211">
    <property type="entry name" value="GATase_5"/>
    <property type="match status" value="1"/>
</dbReference>
<dbReference type="GO" id="GO:0005737">
    <property type="term" value="C:cytoplasm"/>
    <property type="evidence" value="ECO:0007669"/>
    <property type="project" value="TreeGrafter"/>
</dbReference>
<evidence type="ECO:0000256" key="3">
    <source>
        <dbReference type="ARBA" id="ARBA00022741"/>
    </source>
</evidence>
<keyword evidence="4" id="KW-0658">Purine biosynthesis</keyword>
<keyword evidence="2" id="KW-0436">Ligase</keyword>
<dbReference type="EMBL" id="PFAK01000004">
    <property type="protein sequence ID" value="PIR96586.1"/>
    <property type="molecule type" value="Genomic_DNA"/>
</dbReference>
<evidence type="ECO:0000256" key="4">
    <source>
        <dbReference type="ARBA" id="ARBA00022755"/>
    </source>
</evidence>
<evidence type="ECO:0000256" key="6">
    <source>
        <dbReference type="ARBA" id="ARBA00022840"/>
    </source>
</evidence>
<dbReference type="GO" id="GO:0005524">
    <property type="term" value="F:ATP binding"/>
    <property type="evidence" value="ECO:0007669"/>
    <property type="project" value="UniProtKB-KW"/>
</dbReference>
<dbReference type="Pfam" id="PF13507">
    <property type="entry name" value="GATase_5"/>
    <property type="match status" value="1"/>
</dbReference>
<reference evidence="9" key="1">
    <citation type="submission" date="2017-09" db="EMBL/GenBank/DDBJ databases">
        <title>Depth-based differentiation of microbial function through sediment-hosted aquifers and enrichment of novel symbionts in the deep terrestrial subsurface.</title>
        <authorList>
            <person name="Probst A.J."/>
            <person name="Ladd B."/>
            <person name="Jarett J.K."/>
            <person name="Geller-Mcgrath D.E."/>
            <person name="Sieber C.M.K."/>
            <person name="Emerson J.B."/>
            <person name="Anantharaman K."/>
            <person name="Thomas B.C."/>
            <person name="Malmstrom R."/>
            <person name="Stieglmeier M."/>
            <person name="Klingl A."/>
            <person name="Woyke T."/>
            <person name="Ryan C.M."/>
            <person name="Banfield J.F."/>
        </authorList>
    </citation>
    <scope>NUCLEOTIDE SEQUENCE [LARGE SCALE GENOMIC DNA]</scope>
</reference>
<dbReference type="Proteomes" id="UP000230922">
    <property type="component" value="Unassembled WGS sequence"/>
</dbReference>
<dbReference type="PIRSF" id="PIRSF001586">
    <property type="entry name" value="FGAM_synth_I"/>
    <property type="match status" value="1"/>
</dbReference>
<dbReference type="Gene3D" id="3.40.50.880">
    <property type="match status" value="1"/>
</dbReference>
<dbReference type="SUPFAM" id="SSF52317">
    <property type="entry name" value="Class I glutamine amidotransferase-like"/>
    <property type="match status" value="1"/>
</dbReference>
<dbReference type="PANTHER" id="PTHR10099">
    <property type="entry name" value="PHOSPHORIBOSYLFORMYLGLYCINAMIDINE SYNTHASE"/>
    <property type="match status" value="1"/>
</dbReference>
<evidence type="ECO:0000256" key="7">
    <source>
        <dbReference type="ARBA" id="ARBA00022962"/>
    </source>
</evidence>
<keyword evidence="3" id="KW-0547">Nucleotide-binding</keyword>
<keyword evidence="6" id="KW-0067">ATP-binding</keyword>
<name>A0A2H0VBX6_9BACT</name>
<proteinExistence type="predicted"/>
<dbReference type="GO" id="GO:0004642">
    <property type="term" value="F:phosphoribosylformylglycinamidine synthase activity"/>
    <property type="evidence" value="ECO:0007669"/>
    <property type="project" value="InterPro"/>
</dbReference>
<dbReference type="GO" id="GO:0006189">
    <property type="term" value="P:'de novo' IMP biosynthetic process"/>
    <property type="evidence" value="ECO:0007669"/>
    <property type="project" value="InterPro"/>
</dbReference>
<evidence type="ECO:0000256" key="2">
    <source>
        <dbReference type="ARBA" id="ARBA00022598"/>
    </source>
</evidence>
<evidence type="ECO:0000313" key="8">
    <source>
        <dbReference type="EMBL" id="PIR96586.1"/>
    </source>
</evidence>
<keyword evidence="5" id="KW-0378">Hydrolase</keyword>
<accession>A0A2H0VBX6</accession>
<dbReference type="GO" id="GO:0016787">
    <property type="term" value="F:hydrolase activity"/>
    <property type="evidence" value="ECO:0007669"/>
    <property type="project" value="UniProtKB-KW"/>
</dbReference>
<organism evidence="8 9">
    <name type="scientific">Candidatus Doudnabacteria bacterium CG10_big_fil_rev_8_21_14_0_10_42_18</name>
    <dbReference type="NCBI Taxonomy" id="1974552"/>
    <lineage>
        <taxon>Bacteria</taxon>
        <taxon>Candidatus Doudnaibacteriota</taxon>
    </lineage>
</organism>